<keyword evidence="1" id="KW-0433">Leucine-rich repeat</keyword>
<dbReference type="Proteomes" id="UP000806378">
    <property type="component" value="Unassembled WGS sequence"/>
</dbReference>
<dbReference type="OrthoDB" id="1645191at2759"/>
<comment type="caution">
    <text evidence="4">The sequence shown here is derived from an EMBL/GenBank/DDBJ whole genome shotgun (WGS) entry which is preliminary data.</text>
</comment>
<dbReference type="EMBL" id="MU091269">
    <property type="protein sequence ID" value="KAF7847102.1"/>
    <property type="molecule type" value="Genomic_DNA"/>
</dbReference>
<dbReference type="AlphaFoldDB" id="A0A8T0CJY1"/>
<proteinExistence type="predicted"/>
<evidence type="ECO:0000256" key="1">
    <source>
        <dbReference type="ARBA" id="ARBA00022614"/>
    </source>
</evidence>
<organism evidence="4 5">
    <name type="scientific">Corymbia citriodora subsp. variegata</name>
    <dbReference type="NCBI Taxonomy" id="360336"/>
    <lineage>
        <taxon>Eukaryota</taxon>
        <taxon>Viridiplantae</taxon>
        <taxon>Streptophyta</taxon>
        <taxon>Embryophyta</taxon>
        <taxon>Tracheophyta</taxon>
        <taxon>Spermatophyta</taxon>
        <taxon>Magnoliopsida</taxon>
        <taxon>eudicotyledons</taxon>
        <taxon>Gunneridae</taxon>
        <taxon>Pentapetalae</taxon>
        <taxon>rosids</taxon>
        <taxon>malvids</taxon>
        <taxon>Myrtales</taxon>
        <taxon>Myrtaceae</taxon>
        <taxon>Myrtoideae</taxon>
        <taxon>Eucalypteae</taxon>
        <taxon>Corymbia</taxon>
    </lineage>
</organism>
<feature type="domain" description="C-JID" evidence="3">
    <location>
        <begin position="39"/>
        <end position="172"/>
    </location>
</feature>
<gene>
    <name evidence="4" type="ORF">BT93_L3363</name>
</gene>
<dbReference type="Gramene" id="rna-gnl|WGS:JABURB|Cocit.L3363.1">
    <property type="protein sequence ID" value="cds-KAF7847102.1"/>
    <property type="gene ID" value="gene-BT93_L3363"/>
</dbReference>
<keyword evidence="5" id="KW-1185">Reference proteome</keyword>
<sequence>MNQLPLLELIDFSNCHSMTWFADGPSAEDLGMTSVNIYFPGNEIPEWFSHQSDECSICFQVPLDRFWNFKSLMLCVVFGLEESLTQGRGMLDGTIDYNYSILVDGRCIVNDQCHMHCIDSDHLWLFYGSQHFLWSHQMLGDQLHDSVSLMFSVGVDRAPFNVVLKSCGVHLV</sequence>
<name>A0A8T0CJY1_CORYI</name>
<evidence type="ECO:0000259" key="3">
    <source>
        <dbReference type="Pfam" id="PF20160"/>
    </source>
</evidence>
<dbReference type="InterPro" id="IPR045344">
    <property type="entry name" value="C-JID"/>
</dbReference>
<protein>
    <recommendedName>
        <fullName evidence="3">C-JID domain-containing protein</fullName>
    </recommendedName>
</protein>
<dbReference type="Pfam" id="PF20160">
    <property type="entry name" value="C-JID"/>
    <property type="match status" value="1"/>
</dbReference>
<reference evidence="4" key="1">
    <citation type="submission" date="2020-05" db="EMBL/GenBank/DDBJ databases">
        <title>WGS assembly of Corymbia citriodora subspecies variegata.</title>
        <authorList>
            <person name="Barry K."/>
            <person name="Hundley H."/>
            <person name="Shu S."/>
            <person name="Jenkins J."/>
            <person name="Grimwood J."/>
            <person name="Baten A."/>
        </authorList>
    </citation>
    <scope>NUCLEOTIDE SEQUENCE</scope>
    <source>
        <strain evidence="4">CV2-018</strain>
    </source>
</reference>
<evidence type="ECO:0000313" key="5">
    <source>
        <dbReference type="Proteomes" id="UP000806378"/>
    </source>
</evidence>
<accession>A0A8T0CJY1</accession>
<evidence type="ECO:0000313" key="4">
    <source>
        <dbReference type="EMBL" id="KAF7847102.1"/>
    </source>
</evidence>
<keyword evidence="2" id="KW-0677">Repeat</keyword>
<evidence type="ECO:0000256" key="2">
    <source>
        <dbReference type="ARBA" id="ARBA00022737"/>
    </source>
</evidence>